<dbReference type="STRING" id="5601.A0A0D2FY98"/>
<feature type="domain" description="Nudix hydrolase" evidence="3">
    <location>
        <begin position="154"/>
        <end position="332"/>
    </location>
</feature>
<dbReference type="Gene3D" id="3.90.79.10">
    <property type="entry name" value="Nucleoside Triphosphate Pyrophosphohydrolase"/>
    <property type="match status" value="1"/>
</dbReference>
<dbReference type="CDD" id="cd03424">
    <property type="entry name" value="NUDIX_ADPRase_Nudt5_UGPPase_Nudt14"/>
    <property type="match status" value="1"/>
</dbReference>
<protein>
    <recommendedName>
        <fullName evidence="3">Nudix hydrolase domain-containing protein</fullName>
    </recommendedName>
</protein>
<dbReference type="GO" id="GO:0080042">
    <property type="term" value="F:ADP-glucose pyrophosphohydrolase activity"/>
    <property type="evidence" value="ECO:0007669"/>
    <property type="project" value="TreeGrafter"/>
</dbReference>
<dbReference type="FunFam" id="3.90.79.10:FF:000068">
    <property type="entry name" value="NUDIX family hydrolase, putative"/>
    <property type="match status" value="1"/>
</dbReference>
<keyword evidence="2" id="KW-0378">Hydrolase</keyword>
<dbReference type="GO" id="GO:0080041">
    <property type="term" value="F:ADP-ribose pyrophosphohydrolase activity"/>
    <property type="evidence" value="ECO:0007669"/>
    <property type="project" value="TreeGrafter"/>
</dbReference>
<keyword evidence="5" id="KW-1185">Reference proteome</keyword>
<reference evidence="4 5" key="1">
    <citation type="submission" date="2015-01" db="EMBL/GenBank/DDBJ databases">
        <title>The Genome Sequence of Capronia semiimmersa CBS27337.</title>
        <authorList>
            <consortium name="The Broad Institute Genomics Platform"/>
            <person name="Cuomo C."/>
            <person name="de Hoog S."/>
            <person name="Gorbushina A."/>
            <person name="Stielow B."/>
            <person name="Teixiera M."/>
            <person name="Abouelleil A."/>
            <person name="Chapman S.B."/>
            <person name="Priest M."/>
            <person name="Young S.K."/>
            <person name="Wortman J."/>
            <person name="Nusbaum C."/>
            <person name="Birren B."/>
        </authorList>
    </citation>
    <scope>NUCLEOTIDE SEQUENCE [LARGE SCALE GENOMIC DNA]</scope>
    <source>
        <strain evidence="4 5">CBS 27337</strain>
    </source>
</reference>
<dbReference type="GO" id="GO:0019693">
    <property type="term" value="P:ribose phosphate metabolic process"/>
    <property type="evidence" value="ECO:0007669"/>
    <property type="project" value="TreeGrafter"/>
</dbReference>
<proteinExistence type="predicted"/>
<dbReference type="PROSITE" id="PS51462">
    <property type="entry name" value="NUDIX"/>
    <property type="match status" value="1"/>
</dbReference>
<dbReference type="HOGENOM" id="CLU_070130_0_0_1"/>
<gene>
    <name evidence="4" type="ORF">PV04_03599</name>
</gene>
<dbReference type="InterPro" id="IPR015797">
    <property type="entry name" value="NUDIX_hydrolase-like_dom_sf"/>
</dbReference>
<evidence type="ECO:0000256" key="2">
    <source>
        <dbReference type="ARBA" id="ARBA00022801"/>
    </source>
</evidence>
<dbReference type="Proteomes" id="UP000054266">
    <property type="component" value="Unassembled WGS sequence"/>
</dbReference>
<dbReference type="EMBL" id="KN846957">
    <property type="protein sequence ID" value="KIW71430.1"/>
    <property type="molecule type" value="Genomic_DNA"/>
</dbReference>
<sequence length="340" mass="37304">MLHGSIDCLDDINRLPSPYDFGMLSRLKNLLPQLASSTSSNQHAHFLTGRMTSTTSTFHLPNSHPPIPITHPACMSQDQLLAFPAFKTWFNTLRHSLSLQRDSSTHPFHKSPYSLKSIEIQSFDLFSGQRLGFLKLKAEVSNEDGEHLPGSVFMRGGSVAMLIILTPSDGLDREAHAEYAILTLQPRIPAGSLSFIELPAGMIDDSGTFAGAAAREVHEETGLEISSDELIDMTQLASSMNLSGANSPPASSAEEERLQNAMYPSPGGSDEFMPIFLARKSLPTHEIEELKGKLTGLRDRGEKITLKIVPVHEVWKVAWRDGKTLAAMALYEGLRAEGRI</sequence>
<evidence type="ECO:0000313" key="4">
    <source>
        <dbReference type="EMBL" id="KIW71430.1"/>
    </source>
</evidence>
<dbReference type="PANTHER" id="PTHR11839">
    <property type="entry name" value="UDP/ADP-SUGAR PYROPHOSPHATASE"/>
    <property type="match status" value="1"/>
</dbReference>
<dbReference type="AlphaFoldDB" id="A0A0D2FY98"/>
<evidence type="ECO:0000313" key="5">
    <source>
        <dbReference type="Proteomes" id="UP000054266"/>
    </source>
</evidence>
<dbReference type="GO" id="GO:0006753">
    <property type="term" value="P:nucleoside phosphate metabolic process"/>
    <property type="evidence" value="ECO:0007669"/>
    <property type="project" value="TreeGrafter"/>
</dbReference>
<organism evidence="4 5">
    <name type="scientific">Phialophora macrospora</name>
    <dbReference type="NCBI Taxonomy" id="1851006"/>
    <lineage>
        <taxon>Eukaryota</taxon>
        <taxon>Fungi</taxon>
        <taxon>Dikarya</taxon>
        <taxon>Ascomycota</taxon>
        <taxon>Pezizomycotina</taxon>
        <taxon>Eurotiomycetes</taxon>
        <taxon>Chaetothyriomycetidae</taxon>
        <taxon>Chaetothyriales</taxon>
        <taxon>Herpotrichiellaceae</taxon>
        <taxon>Phialophora</taxon>
    </lineage>
</organism>
<comment type="cofactor">
    <cofactor evidence="1">
        <name>Mg(2+)</name>
        <dbReference type="ChEBI" id="CHEBI:18420"/>
    </cofactor>
</comment>
<evidence type="ECO:0000259" key="3">
    <source>
        <dbReference type="PROSITE" id="PS51462"/>
    </source>
</evidence>
<accession>A0A0D2FY98</accession>
<dbReference type="SUPFAM" id="SSF55811">
    <property type="entry name" value="Nudix"/>
    <property type="match status" value="1"/>
</dbReference>
<name>A0A0D2FY98_9EURO</name>
<evidence type="ECO:0000256" key="1">
    <source>
        <dbReference type="ARBA" id="ARBA00001946"/>
    </source>
</evidence>
<dbReference type="PANTHER" id="PTHR11839:SF18">
    <property type="entry name" value="NUDIX HYDROLASE DOMAIN-CONTAINING PROTEIN"/>
    <property type="match status" value="1"/>
</dbReference>
<dbReference type="InterPro" id="IPR000086">
    <property type="entry name" value="NUDIX_hydrolase_dom"/>
</dbReference>
<dbReference type="Pfam" id="PF00293">
    <property type="entry name" value="NUDIX"/>
    <property type="match status" value="1"/>
</dbReference>